<proteinExistence type="predicted"/>
<gene>
    <name evidence="1" type="ORF">P7H47_09240</name>
</gene>
<comment type="caution">
    <text evidence="1">The sequence shown here is derived from an EMBL/GenBank/DDBJ whole genome shotgun (WGS) entry which is preliminary data.</text>
</comment>
<protein>
    <recommendedName>
        <fullName evidence="3">Prophage pi2 protein 38</fullName>
    </recommendedName>
</protein>
<organism evidence="1 2">
    <name type="scientific">Enterococcus cecorum</name>
    <dbReference type="NCBI Taxonomy" id="44008"/>
    <lineage>
        <taxon>Bacteria</taxon>
        <taxon>Bacillati</taxon>
        <taxon>Bacillota</taxon>
        <taxon>Bacilli</taxon>
        <taxon>Lactobacillales</taxon>
        <taxon>Enterococcaceae</taxon>
        <taxon>Enterococcus</taxon>
    </lineage>
</organism>
<accession>A0AAW8TTC6</accession>
<sequence>MMNKLQYLRQQLESLELPITYYAFPEGVTTPLPYLIYYVEDENNFKADNSNYFETSNVIVELYTEEKDIDLENRLKEILKEYEYEASYDYISEERMYMASFSFII</sequence>
<dbReference type="Proteomes" id="UP001255696">
    <property type="component" value="Unassembled WGS sequence"/>
</dbReference>
<name>A0AAW8TTC6_9ENTE</name>
<dbReference type="EMBL" id="JARQBI010000024">
    <property type="protein sequence ID" value="MDT2797419.1"/>
    <property type="molecule type" value="Genomic_DNA"/>
</dbReference>
<dbReference type="AlphaFoldDB" id="A0AAW8TTC6"/>
<evidence type="ECO:0008006" key="3">
    <source>
        <dbReference type="Google" id="ProtNLM"/>
    </source>
</evidence>
<dbReference type="RefSeq" id="WP_311898179.1">
    <property type="nucleotide sequence ID" value="NZ_JARQBI010000024.1"/>
</dbReference>
<reference evidence="1" key="1">
    <citation type="submission" date="2023-03" db="EMBL/GenBank/DDBJ databases">
        <authorList>
            <person name="Shen W."/>
            <person name="Cai J."/>
        </authorList>
    </citation>
    <scope>NUCLEOTIDE SEQUENCE</scope>
    <source>
        <strain evidence="1">B245-2</strain>
    </source>
</reference>
<evidence type="ECO:0000313" key="1">
    <source>
        <dbReference type="EMBL" id="MDT2797419.1"/>
    </source>
</evidence>
<evidence type="ECO:0000313" key="2">
    <source>
        <dbReference type="Proteomes" id="UP001255696"/>
    </source>
</evidence>